<dbReference type="InterPro" id="IPR032675">
    <property type="entry name" value="LRR_dom_sf"/>
</dbReference>
<dbReference type="EMBL" id="JACGCI010000042">
    <property type="protein sequence ID" value="KAF6752914.1"/>
    <property type="molecule type" value="Genomic_DNA"/>
</dbReference>
<keyword evidence="2" id="KW-1185">Reference proteome</keyword>
<reference evidence="1 2" key="1">
    <citation type="submission" date="2020-07" db="EMBL/GenBank/DDBJ databases">
        <title>Comparative genomics of pyrophilous fungi reveals a link between fire events and developmental genes.</title>
        <authorList>
            <consortium name="DOE Joint Genome Institute"/>
            <person name="Steindorff A.S."/>
            <person name="Carver A."/>
            <person name="Calhoun S."/>
            <person name="Stillman K."/>
            <person name="Liu H."/>
            <person name="Lipzen A."/>
            <person name="Pangilinan J."/>
            <person name="Labutti K."/>
            <person name="Bruns T.D."/>
            <person name="Grigoriev I.V."/>
        </authorList>
    </citation>
    <scope>NUCLEOTIDE SEQUENCE [LARGE SCALE GENOMIC DNA]</scope>
    <source>
        <strain evidence="1 2">CBS 144469</strain>
    </source>
</reference>
<protein>
    <recommendedName>
        <fullName evidence="3">F-box domain-containing protein</fullName>
    </recommendedName>
</protein>
<sequence length="689" mass="79033">MNVLQRPSADFYSHLFECNEPPTDEERAKIIDKLRELETRREELANNSSLGKASSLRATAHVHVTKKVAIVHQEISRHRNLLSSIRSIPIEVWQQIFVFVLLGVDTAQNHYDSVLQRLCYTSRLWNMAAKSERGLWCRFPTFRFKGKVLGGSTATRRVEFYLSMSGALPFSFSFSYQHHPSLSWSKTSQPAMVLKALVAASSRWESATLTVPYDILFLLSPIHSHFPFLENLDLTLLQGSRLRPYYSNWRLDIDHFSLAPNLRHVRFNLSAEGEWAARTWIRTVVYLKLPWHQLESMQNNVHHDTSYSEIVRLSKRLVGLDFGAMSANFQALSAKPISLPLLSTLHLKLSIDIVESGFLLHLGKLNLPSLKELKIKERTRNPDDLYDAIARLIQRSGCSLELLAVGEAGPTFFPYTRAGDIARLLPTCHDLNELDFGPNLGDDNVKSLSLDRLERLVPALKKLTIRCITPNSEPWEAKRIPLDPRTFLDMVRSRVSQMESPEWQSGGGDVLTIDFIEDGLDDGAFWRGQLHLFEESRLPPFDQINISPKLVDGWAKALRRVCTDCTPPDEDDLAQHWQVHVAMEELECLDFSNQDSRIISRWGVVNFLSMITKAKASGIPVDDKRYRFRGRAKELIRKWRPFLLRDHRSCRYRWYYRSELCSTLKYVPSTVLESDDELWNSIAGIQVGC</sequence>
<evidence type="ECO:0000313" key="2">
    <source>
        <dbReference type="Proteomes" id="UP000521943"/>
    </source>
</evidence>
<gene>
    <name evidence="1" type="ORF">DFP72DRAFT_443871</name>
</gene>
<dbReference type="Proteomes" id="UP000521943">
    <property type="component" value="Unassembled WGS sequence"/>
</dbReference>
<dbReference type="OrthoDB" id="3365698at2759"/>
<organism evidence="1 2">
    <name type="scientific">Ephemerocybe angulata</name>
    <dbReference type="NCBI Taxonomy" id="980116"/>
    <lineage>
        <taxon>Eukaryota</taxon>
        <taxon>Fungi</taxon>
        <taxon>Dikarya</taxon>
        <taxon>Basidiomycota</taxon>
        <taxon>Agaricomycotina</taxon>
        <taxon>Agaricomycetes</taxon>
        <taxon>Agaricomycetidae</taxon>
        <taxon>Agaricales</taxon>
        <taxon>Agaricineae</taxon>
        <taxon>Psathyrellaceae</taxon>
        <taxon>Ephemerocybe</taxon>
    </lineage>
</organism>
<dbReference type="AlphaFoldDB" id="A0A8H6M4L2"/>
<evidence type="ECO:0008006" key="3">
    <source>
        <dbReference type="Google" id="ProtNLM"/>
    </source>
</evidence>
<name>A0A8H6M4L2_9AGAR</name>
<accession>A0A8H6M4L2</accession>
<evidence type="ECO:0000313" key="1">
    <source>
        <dbReference type="EMBL" id="KAF6752914.1"/>
    </source>
</evidence>
<proteinExistence type="predicted"/>
<dbReference type="Gene3D" id="3.80.10.10">
    <property type="entry name" value="Ribonuclease Inhibitor"/>
    <property type="match status" value="1"/>
</dbReference>
<comment type="caution">
    <text evidence="1">The sequence shown here is derived from an EMBL/GenBank/DDBJ whole genome shotgun (WGS) entry which is preliminary data.</text>
</comment>